<evidence type="ECO:0000313" key="3">
    <source>
        <dbReference type="EMBL" id="GCC37820.1"/>
    </source>
</evidence>
<reference evidence="3 4" key="1">
    <citation type="journal article" date="2018" name="Nat. Ecol. Evol.">
        <title>Shark genomes provide insights into elasmobranch evolution and the origin of vertebrates.</title>
        <authorList>
            <person name="Hara Y"/>
            <person name="Yamaguchi K"/>
            <person name="Onimaru K"/>
            <person name="Kadota M"/>
            <person name="Koyanagi M"/>
            <person name="Keeley SD"/>
            <person name="Tatsumi K"/>
            <person name="Tanaka K"/>
            <person name="Motone F"/>
            <person name="Kageyama Y"/>
            <person name="Nozu R"/>
            <person name="Adachi N"/>
            <person name="Nishimura O"/>
            <person name="Nakagawa R"/>
            <person name="Tanegashima C"/>
            <person name="Kiyatake I"/>
            <person name="Matsumoto R"/>
            <person name="Murakumo K"/>
            <person name="Nishida K"/>
            <person name="Terakita A"/>
            <person name="Kuratani S"/>
            <person name="Sato K"/>
            <person name="Hyodo S Kuraku.S."/>
        </authorList>
    </citation>
    <scope>NUCLEOTIDE SEQUENCE [LARGE SCALE GENOMIC DNA]</scope>
</reference>
<evidence type="ECO:0008006" key="5">
    <source>
        <dbReference type="Google" id="ProtNLM"/>
    </source>
</evidence>
<dbReference type="Pfam" id="PF03357">
    <property type="entry name" value="Snf7"/>
    <property type="match status" value="1"/>
</dbReference>
<dbReference type="OMA" id="QQITMVM"/>
<evidence type="ECO:0000256" key="1">
    <source>
        <dbReference type="ARBA" id="ARBA00006190"/>
    </source>
</evidence>
<feature type="region of interest" description="Disordered" evidence="2">
    <location>
        <begin position="238"/>
        <end position="264"/>
    </location>
</feature>
<accession>A0A401T5C9</accession>
<organism evidence="3 4">
    <name type="scientific">Chiloscyllium punctatum</name>
    <name type="common">Brownbanded bambooshark</name>
    <name type="synonym">Hemiscyllium punctatum</name>
    <dbReference type="NCBI Taxonomy" id="137246"/>
    <lineage>
        <taxon>Eukaryota</taxon>
        <taxon>Metazoa</taxon>
        <taxon>Chordata</taxon>
        <taxon>Craniata</taxon>
        <taxon>Vertebrata</taxon>
        <taxon>Chondrichthyes</taxon>
        <taxon>Elasmobranchii</taxon>
        <taxon>Galeomorphii</taxon>
        <taxon>Galeoidea</taxon>
        <taxon>Orectolobiformes</taxon>
        <taxon>Hemiscylliidae</taxon>
        <taxon>Chiloscyllium</taxon>
    </lineage>
</organism>
<dbReference type="Proteomes" id="UP000287033">
    <property type="component" value="Unassembled WGS sequence"/>
</dbReference>
<dbReference type="Gene3D" id="6.10.140.1230">
    <property type="match status" value="1"/>
</dbReference>
<evidence type="ECO:0000256" key="2">
    <source>
        <dbReference type="SAM" id="MobiDB-lite"/>
    </source>
</evidence>
<comment type="caution">
    <text evidence="3">The sequence shown here is derived from an EMBL/GenBank/DDBJ whole genome shotgun (WGS) entry which is preliminary data.</text>
</comment>
<gene>
    <name evidence="3" type="ORF">chiPu_0016327</name>
</gene>
<evidence type="ECO:0000313" key="4">
    <source>
        <dbReference type="Proteomes" id="UP000287033"/>
    </source>
</evidence>
<dbReference type="InterPro" id="IPR005024">
    <property type="entry name" value="Snf7_fam"/>
</dbReference>
<dbReference type="EMBL" id="BEZZ01001062">
    <property type="protein sequence ID" value="GCC37820.1"/>
    <property type="molecule type" value="Genomic_DNA"/>
</dbReference>
<protein>
    <recommendedName>
        <fullName evidence="5">Charged multivesicular body protein 1b</fullName>
    </recommendedName>
</protein>
<name>A0A401T5C9_CHIPU</name>
<dbReference type="PANTHER" id="PTHR10476">
    <property type="entry name" value="CHARGED MULTIVESICULAR BODY PROTEIN"/>
    <property type="match status" value="1"/>
</dbReference>
<dbReference type="GO" id="GO:0007034">
    <property type="term" value="P:vacuolar transport"/>
    <property type="evidence" value="ECO:0007669"/>
    <property type="project" value="InterPro"/>
</dbReference>
<proteinExistence type="inferred from homology"/>
<dbReference type="AlphaFoldDB" id="A0A401T5C9"/>
<comment type="similarity">
    <text evidence="1">Belongs to the SNF7 family.</text>
</comment>
<dbReference type="OrthoDB" id="10266568at2759"/>
<sequence length="264" mass="29159">MAGLALAFLGRLYRFRERVYRVGGAGWAGPEQPDSGPGWCWPQVGPVLTDCHPLYCTVLYLGRTAHLGLAEHLFNLKFAAKELSRSAKKCDKEEKTEKAKIKKAIQKGNMEIAKIHAENAIRQKNQSINFLRMSARVDAVAARVQSAVTMGKVTKSMAGVVKSMDVTLKSMNLEKISALMDKFEHQFETLDVQTQQMEDTMSSTTTLTTPQNEVDSLLHEMADEAGLDLNMQLPEGQMGSVGASVASAEQDDLSQRLSRLRDQV</sequence>
<keyword evidence="4" id="KW-1185">Reference proteome</keyword>
<dbReference type="STRING" id="137246.A0A401T5C9"/>